<dbReference type="Proteomes" id="UP000251144">
    <property type="component" value="Unassembled WGS sequence"/>
</dbReference>
<proteinExistence type="predicted"/>
<feature type="compositionally biased region" description="Pro residues" evidence="1">
    <location>
        <begin position="65"/>
        <end position="75"/>
    </location>
</feature>
<evidence type="ECO:0000313" key="2">
    <source>
        <dbReference type="EMBL" id="RAW55454.1"/>
    </source>
</evidence>
<accession>A0A329U2J3</accession>
<reference evidence="2 3" key="1">
    <citation type="submission" date="2018-02" db="EMBL/GenBank/DDBJ databases">
        <title>Complete genome sequencing of Faecalibacterium prausnitzii strains isolated from the human gut.</title>
        <authorList>
            <person name="Fitzgerald B.C."/>
            <person name="Shkoporov A.N."/>
            <person name="Ross P.R."/>
            <person name="Hill C."/>
        </authorList>
    </citation>
    <scope>NUCLEOTIDE SEQUENCE [LARGE SCALE GENOMIC DNA]</scope>
    <source>
        <strain evidence="2 3">APC942/32-1</strain>
    </source>
</reference>
<dbReference type="OrthoDB" id="1863831at2"/>
<comment type="caution">
    <text evidence="2">The sequence shown here is derived from an EMBL/GenBank/DDBJ whole genome shotgun (WGS) entry which is preliminary data.</text>
</comment>
<protein>
    <submittedName>
        <fullName evidence="2">Uncharacterized protein</fullName>
    </submittedName>
</protein>
<dbReference type="EMBL" id="PRLB01000001">
    <property type="protein sequence ID" value="RAW55454.1"/>
    <property type="molecule type" value="Genomic_DNA"/>
</dbReference>
<dbReference type="AlphaFoldDB" id="A0A329U2J3"/>
<dbReference type="RefSeq" id="WP_158399921.1">
    <property type="nucleotide sequence ID" value="NZ_PRLB01000001.1"/>
</dbReference>
<sequence length="148" mass="15569">MDSLTPFIRHELEDAPGPSGPPEETSSVVSPPLGAEPGQPPVTEPPKPGCGSQQPPSQPDGPDVQLPPPEVPQPRPDCGIPMTDGTPAACRQKNAAEYLAGRSPGVMAQYGQGLFGPQQHTKSPHPAPEEDESGVLQLVEWREEAPYG</sequence>
<feature type="region of interest" description="Disordered" evidence="1">
    <location>
        <begin position="109"/>
        <end position="135"/>
    </location>
</feature>
<feature type="compositionally biased region" description="Low complexity" evidence="1">
    <location>
        <begin position="22"/>
        <end position="32"/>
    </location>
</feature>
<evidence type="ECO:0000313" key="3">
    <source>
        <dbReference type="Proteomes" id="UP000251144"/>
    </source>
</evidence>
<evidence type="ECO:0000256" key="1">
    <source>
        <dbReference type="SAM" id="MobiDB-lite"/>
    </source>
</evidence>
<name>A0A329U2J3_9FIRM</name>
<feature type="region of interest" description="Disordered" evidence="1">
    <location>
        <begin position="1"/>
        <end position="87"/>
    </location>
</feature>
<organism evidence="2 3">
    <name type="scientific">Faecalibacterium prausnitzii</name>
    <dbReference type="NCBI Taxonomy" id="853"/>
    <lineage>
        <taxon>Bacteria</taxon>
        <taxon>Bacillati</taxon>
        <taxon>Bacillota</taxon>
        <taxon>Clostridia</taxon>
        <taxon>Eubacteriales</taxon>
        <taxon>Oscillospiraceae</taxon>
        <taxon>Faecalibacterium</taxon>
    </lineage>
</organism>
<feature type="compositionally biased region" description="Low complexity" evidence="1">
    <location>
        <begin position="49"/>
        <end position="64"/>
    </location>
</feature>
<gene>
    <name evidence="2" type="ORF">C4N26_00175</name>
</gene>
<feature type="compositionally biased region" description="Pro residues" evidence="1">
    <location>
        <begin position="38"/>
        <end position="48"/>
    </location>
</feature>